<dbReference type="PANTHER" id="PTHR13696:SF99">
    <property type="entry name" value="COBYRINIC ACID AC-DIAMIDE SYNTHASE"/>
    <property type="match status" value="1"/>
</dbReference>
<sequence>MVMAIISCIGQKGGGSKSTTARTLVAGFTEANWRTHLADIDEKQQTSLKWCKRREDLGLSTIDCALYRRVDTVIRMKDHYHLIVIDGRPAAETTSFDVAMESDLIIISTGTTIDDLEPSLELARELTKKGINKDNIVFLVSKASSESEGSKAQKTIKAWGFHVLDTVIPLKTSYGNALDEGRALYETPFKSLNLIARAMVEEVHDLINS</sequence>
<dbReference type="AlphaFoldDB" id="D2U0V5"/>
<protein>
    <recommendedName>
        <fullName evidence="1">CobQ/CobB/MinD/ParA nucleotide binding domain-containing protein</fullName>
    </recommendedName>
</protein>
<dbReference type="InterPro" id="IPR027417">
    <property type="entry name" value="P-loop_NTPase"/>
</dbReference>
<proteinExistence type="predicted"/>
<dbReference type="CDD" id="cd02042">
    <property type="entry name" value="ParAB_family"/>
    <property type="match status" value="1"/>
</dbReference>
<evidence type="ECO:0000313" key="2">
    <source>
        <dbReference type="EMBL" id="CBA74148.1"/>
    </source>
</evidence>
<dbReference type="SUPFAM" id="SSF52540">
    <property type="entry name" value="P-loop containing nucleoside triphosphate hydrolases"/>
    <property type="match status" value="1"/>
</dbReference>
<gene>
    <name evidence="2" type="ORF">ARN_21430</name>
</gene>
<dbReference type="PANTHER" id="PTHR13696">
    <property type="entry name" value="P-LOOP CONTAINING NUCLEOSIDE TRIPHOSPHATE HYDROLASE"/>
    <property type="match status" value="1"/>
</dbReference>
<dbReference type="InterPro" id="IPR002586">
    <property type="entry name" value="CobQ/CobB/MinD/ParA_Nub-bd_dom"/>
</dbReference>
<dbReference type="Gene3D" id="3.40.50.300">
    <property type="entry name" value="P-loop containing nucleotide triphosphate hydrolases"/>
    <property type="match status" value="1"/>
</dbReference>
<feature type="domain" description="CobQ/CobB/MinD/ParA nucleotide binding" evidence="1">
    <location>
        <begin position="6"/>
        <end position="182"/>
    </location>
</feature>
<reference evidence="2" key="1">
    <citation type="journal article" date="2010" name="Insect Mol. Biol.">
        <title>The draft genome sequence of Arsenophonus nasoniae, son-killer bacterium of Nasonia vitripennis, reveals genes associated with virulence and symbiosis.</title>
        <authorList>
            <person name="Wilkes T."/>
            <person name="Darby A.C."/>
            <person name="Choi J."/>
            <person name="Colborne J.K."/>
            <person name="Werren J.H."/>
            <person name="Hurst G.D.D."/>
        </authorList>
    </citation>
    <scope>NUCLEOTIDE SEQUENCE</scope>
</reference>
<dbReference type="InterPro" id="IPR050678">
    <property type="entry name" value="DNA_Partitioning_ATPase"/>
</dbReference>
<dbReference type="Pfam" id="PF01656">
    <property type="entry name" value="CbiA"/>
    <property type="match status" value="1"/>
</dbReference>
<evidence type="ECO:0000259" key="1">
    <source>
        <dbReference type="Pfam" id="PF01656"/>
    </source>
</evidence>
<dbReference type="EMBL" id="FN545222">
    <property type="protein sequence ID" value="CBA74148.1"/>
    <property type="molecule type" value="Genomic_DNA"/>
</dbReference>
<name>D2U0V5_9GAMM</name>
<accession>D2U0V5</accession>
<organism evidence="2">
    <name type="scientific">Arsenophonus nasoniae</name>
    <name type="common">son-killer infecting Nasonia vitripennis</name>
    <dbReference type="NCBI Taxonomy" id="638"/>
    <lineage>
        <taxon>Bacteria</taxon>
        <taxon>Pseudomonadati</taxon>
        <taxon>Pseudomonadota</taxon>
        <taxon>Gammaproteobacteria</taxon>
        <taxon>Enterobacterales</taxon>
        <taxon>Morganellaceae</taxon>
        <taxon>Arsenophonus</taxon>
    </lineage>
</organism>